<dbReference type="RefSeq" id="WP_281779451.1">
    <property type="nucleotide sequence ID" value="NZ_AP027041.1"/>
</dbReference>
<accession>A0ABM8DFY9</accession>
<keyword evidence="2" id="KW-1185">Reference proteome</keyword>
<evidence type="ECO:0000313" key="2">
    <source>
        <dbReference type="Proteomes" id="UP001317822"/>
    </source>
</evidence>
<dbReference type="Gene3D" id="3.30.2000.30">
    <property type="match status" value="1"/>
</dbReference>
<evidence type="ECO:0000313" key="1">
    <source>
        <dbReference type="EMBL" id="BDU17524.1"/>
    </source>
</evidence>
<dbReference type="Proteomes" id="UP001317822">
    <property type="component" value="Chromosome"/>
</dbReference>
<dbReference type="Pfam" id="PF11367">
    <property type="entry name" value="Tail_completion_gp17"/>
    <property type="match status" value="1"/>
</dbReference>
<proteinExistence type="predicted"/>
<name>A0ABM8DFY9_9GAMM</name>
<protein>
    <submittedName>
        <fullName evidence="1">DUF3168 domain-containing protein</fullName>
    </submittedName>
</protein>
<gene>
    <name evidence="1" type="ORF">LA521A_27250</name>
</gene>
<reference evidence="1 2" key="1">
    <citation type="journal article" date="2023" name="Int. J. Syst. Evol. Microbiol.">
        <title>Physiological and genomic analyses of cobalamin (vitamin B12)-auxotrophy of Lysobacter auxotrophicus sp. nov., a methionine-auxotrophic chitinolytic bacterium isolated from chitin-treated soil.</title>
        <authorList>
            <person name="Saito A."/>
            <person name="Dohra H."/>
            <person name="Hamada M."/>
            <person name="Moriuchi R."/>
            <person name="Kotsuchibashi Y."/>
            <person name="Mori K."/>
        </authorList>
    </citation>
    <scope>NUCLEOTIDE SEQUENCE [LARGE SCALE GENOMIC DNA]</scope>
    <source>
        <strain evidence="1 2">5-21a</strain>
    </source>
</reference>
<sequence>MSLEAELKALLGPLVSNRVYPDVTPEDPKYPLIVYQQVGGDVVEFVEGKVADKDHARMRVHVWAKTRLQATQIARQVRVAIVEGAMKGSTYGAPISLHEDMLKIYGNRTDYGIWYTPDP</sequence>
<dbReference type="InterPro" id="IPR021508">
    <property type="entry name" value="Gp17-like"/>
</dbReference>
<dbReference type="InterPro" id="IPR053745">
    <property type="entry name" value="Viral_Tail_Comp_sf"/>
</dbReference>
<organism evidence="1 2">
    <name type="scientific">Lysobacter auxotrophicus</name>
    <dbReference type="NCBI Taxonomy" id="2992573"/>
    <lineage>
        <taxon>Bacteria</taxon>
        <taxon>Pseudomonadati</taxon>
        <taxon>Pseudomonadota</taxon>
        <taxon>Gammaproteobacteria</taxon>
        <taxon>Lysobacterales</taxon>
        <taxon>Lysobacteraceae</taxon>
        <taxon>Lysobacter</taxon>
    </lineage>
</organism>
<dbReference type="EMBL" id="AP027041">
    <property type="protein sequence ID" value="BDU17524.1"/>
    <property type="molecule type" value="Genomic_DNA"/>
</dbReference>